<protein>
    <submittedName>
        <fullName evidence="1">Uncharacterized protein</fullName>
    </submittedName>
</protein>
<name>A0A2C9CSH5_9RHOB</name>
<evidence type="ECO:0000313" key="2">
    <source>
        <dbReference type="Proteomes" id="UP000220034"/>
    </source>
</evidence>
<dbReference type="EMBL" id="OCTN01000002">
    <property type="protein sequence ID" value="SOH93329.1"/>
    <property type="molecule type" value="Genomic_DNA"/>
</dbReference>
<dbReference type="Proteomes" id="UP000220034">
    <property type="component" value="Unassembled WGS sequence"/>
</dbReference>
<evidence type="ECO:0000313" key="1">
    <source>
        <dbReference type="EMBL" id="SOH93329.1"/>
    </source>
</evidence>
<accession>A0A2C9CSH5</accession>
<keyword evidence="2" id="KW-1185">Reference proteome</keyword>
<sequence length="44" mass="4860">MIASPKLGDDTVRCLFLLSQQRLADYASSTSLIGKNYGAKIHYL</sequence>
<gene>
    <name evidence="1" type="ORF">SAMN06273572_1024</name>
</gene>
<organism evidence="1 2">
    <name type="scientific">Pontivivens marinum</name>
    <dbReference type="NCBI Taxonomy" id="1690039"/>
    <lineage>
        <taxon>Bacteria</taxon>
        <taxon>Pseudomonadati</taxon>
        <taxon>Pseudomonadota</taxon>
        <taxon>Alphaproteobacteria</taxon>
        <taxon>Rhodobacterales</taxon>
        <taxon>Paracoccaceae</taxon>
        <taxon>Pontivivens</taxon>
    </lineage>
</organism>
<dbReference type="AlphaFoldDB" id="A0A2C9CSH5"/>
<proteinExistence type="predicted"/>
<reference evidence="2" key="1">
    <citation type="submission" date="2017-09" db="EMBL/GenBank/DDBJ databases">
        <authorList>
            <person name="Varghese N."/>
            <person name="Submissions S."/>
        </authorList>
    </citation>
    <scope>NUCLEOTIDE SEQUENCE [LARGE SCALE GENOMIC DNA]</scope>
    <source>
        <strain evidence="2">C7</strain>
    </source>
</reference>